<dbReference type="SUPFAM" id="SSF54518">
    <property type="entry name" value="Tubby C-terminal domain-like"/>
    <property type="match status" value="1"/>
</dbReference>
<protein>
    <submittedName>
        <fullName evidence="2">LURP-one-related family protein</fullName>
    </submittedName>
</protein>
<evidence type="ECO:0000313" key="2">
    <source>
        <dbReference type="EMBL" id="MBY0757472.1"/>
    </source>
</evidence>
<evidence type="ECO:0000256" key="1">
    <source>
        <dbReference type="ARBA" id="ARBA00005437"/>
    </source>
</evidence>
<proteinExistence type="inferred from homology"/>
<evidence type="ECO:0000313" key="3">
    <source>
        <dbReference type="Proteomes" id="UP001299068"/>
    </source>
</evidence>
<dbReference type="InterPro" id="IPR038595">
    <property type="entry name" value="LOR_sf"/>
</dbReference>
<dbReference type="Pfam" id="PF04525">
    <property type="entry name" value="LOR"/>
    <property type="match status" value="1"/>
</dbReference>
<accession>A0ABS7L3T1</accession>
<sequence>MKYVLNQNLVSIGNDYLIKDANGYVCYKVDGKVFTIGERLFFEDSNGNKLFKIRKKHMKLAETFEVYRANEPYAKITKRMLTPIEDEFIIDTPYGELIAKGDFTDYEFCIYDEYDTPVATASKNSINSIGKYAIDIENFNDHGLILACAVIIDLIEYDE</sequence>
<keyword evidence="3" id="KW-1185">Reference proteome</keyword>
<dbReference type="RefSeq" id="WP_221862635.1">
    <property type="nucleotide sequence ID" value="NZ_JAIKTU010000033.1"/>
</dbReference>
<dbReference type="InterPro" id="IPR025659">
    <property type="entry name" value="Tubby-like_C"/>
</dbReference>
<dbReference type="Gene3D" id="2.40.160.200">
    <property type="entry name" value="LURP1-related"/>
    <property type="match status" value="1"/>
</dbReference>
<gene>
    <name evidence="2" type="ORF">K5V21_18900</name>
</gene>
<organism evidence="2 3">
    <name type="scientific">Clostridium sardiniense</name>
    <name type="common">Clostridium absonum</name>
    <dbReference type="NCBI Taxonomy" id="29369"/>
    <lineage>
        <taxon>Bacteria</taxon>
        <taxon>Bacillati</taxon>
        <taxon>Bacillota</taxon>
        <taxon>Clostridia</taxon>
        <taxon>Eubacteriales</taxon>
        <taxon>Clostridiaceae</taxon>
        <taxon>Clostridium</taxon>
    </lineage>
</organism>
<reference evidence="2 3" key="1">
    <citation type="journal article" date="2021" name="Cell Host Microbe">
        <title>in vivo commensal control of Clostridioides difficile virulence.</title>
        <authorList>
            <person name="Girinathan B.P."/>
            <person name="Dibenedetto N."/>
            <person name="Worley J.N."/>
            <person name="Peltier J."/>
            <person name="Arrieta-Ortiz M.L."/>
            <person name="Rupa Christinal Immanuel S."/>
            <person name="Lavin R."/>
            <person name="Delaney M.L."/>
            <person name="Cummins C."/>
            <person name="Hoffmann M."/>
            <person name="Luo Y."/>
            <person name="Gonzalez-Escalona N."/>
            <person name="Allard M."/>
            <person name="Onderdonk A.B."/>
            <person name="Gerber G.K."/>
            <person name="Sonenshein A.L."/>
            <person name="Baliga N."/>
            <person name="Dupuy B."/>
            <person name="Bry L."/>
        </authorList>
    </citation>
    <scope>NUCLEOTIDE SEQUENCE [LARGE SCALE GENOMIC DNA]</scope>
    <source>
        <strain evidence="2 3">DSM 599</strain>
    </source>
</reference>
<dbReference type="EMBL" id="JAIKTU010000033">
    <property type="protein sequence ID" value="MBY0757472.1"/>
    <property type="molecule type" value="Genomic_DNA"/>
</dbReference>
<dbReference type="InterPro" id="IPR007612">
    <property type="entry name" value="LOR"/>
</dbReference>
<name>A0ABS7L3T1_CLOSR</name>
<comment type="similarity">
    <text evidence="1">Belongs to the LOR family.</text>
</comment>
<dbReference type="Proteomes" id="UP001299068">
    <property type="component" value="Unassembled WGS sequence"/>
</dbReference>
<comment type="caution">
    <text evidence="2">The sequence shown here is derived from an EMBL/GenBank/DDBJ whole genome shotgun (WGS) entry which is preliminary data.</text>
</comment>